<dbReference type="Pfam" id="PF03734">
    <property type="entry name" value="YkuD"/>
    <property type="match status" value="1"/>
</dbReference>
<evidence type="ECO:0000259" key="7">
    <source>
        <dbReference type="PROSITE" id="PS52029"/>
    </source>
</evidence>
<keyword evidence="9" id="KW-1185">Reference proteome</keyword>
<comment type="caution">
    <text evidence="8">The sequence shown here is derived from an EMBL/GenBank/DDBJ whole genome shotgun (WGS) entry which is preliminary data.</text>
</comment>
<feature type="domain" description="L,D-TPase catalytic" evidence="7">
    <location>
        <begin position="309"/>
        <end position="428"/>
    </location>
</feature>
<dbReference type="Proteomes" id="UP000037043">
    <property type="component" value="Unassembled WGS sequence"/>
</dbReference>
<dbReference type="InterPro" id="IPR038063">
    <property type="entry name" value="Transpep_catalytic_dom"/>
</dbReference>
<dbReference type="GO" id="GO:0016740">
    <property type="term" value="F:transferase activity"/>
    <property type="evidence" value="ECO:0007669"/>
    <property type="project" value="UniProtKB-KW"/>
</dbReference>
<accession>A0A0L6Z6N8</accession>
<dbReference type="InterPro" id="IPR005490">
    <property type="entry name" value="LD_TPept_cat_dom"/>
</dbReference>
<evidence type="ECO:0000256" key="5">
    <source>
        <dbReference type="ARBA" id="ARBA00023316"/>
    </source>
</evidence>
<dbReference type="Gene3D" id="2.40.440.10">
    <property type="entry name" value="L,D-transpeptidase catalytic domain-like"/>
    <property type="match status" value="1"/>
</dbReference>
<evidence type="ECO:0000313" key="8">
    <source>
        <dbReference type="EMBL" id="KOA18483.1"/>
    </source>
</evidence>
<evidence type="ECO:0000256" key="4">
    <source>
        <dbReference type="ARBA" id="ARBA00022984"/>
    </source>
</evidence>
<keyword evidence="3 6" id="KW-0133">Cell shape</keyword>
<dbReference type="Pfam" id="PF12229">
    <property type="entry name" value="PG_binding_4"/>
    <property type="match status" value="2"/>
</dbReference>
<dbReference type="InterPro" id="IPR038054">
    <property type="entry name" value="LD_TPept-like_central_sf"/>
</dbReference>
<organism evidence="8 9">
    <name type="scientific">Clostridium homopropionicum DSM 5847</name>
    <dbReference type="NCBI Taxonomy" id="1121318"/>
    <lineage>
        <taxon>Bacteria</taxon>
        <taxon>Bacillati</taxon>
        <taxon>Bacillota</taxon>
        <taxon>Clostridia</taxon>
        <taxon>Eubacteriales</taxon>
        <taxon>Clostridiaceae</taxon>
        <taxon>Clostridium</taxon>
    </lineage>
</organism>
<evidence type="ECO:0000256" key="6">
    <source>
        <dbReference type="PROSITE-ProRule" id="PRU01373"/>
    </source>
</evidence>
<dbReference type="InterPro" id="IPR022029">
    <property type="entry name" value="YoaR-like_PG-bd"/>
</dbReference>
<name>A0A0L6Z6N8_9CLOT</name>
<evidence type="ECO:0000313" key="9">
    <source>
        <dbReference type="Proteomes" id="UP000037043"/>
    </source>
</evidence>
<keyword evidence="5 6" id="KW-0961">Cell wall biogenesis/degradation</keyword>
<dbReference type="PANTHER" id="PTHR30582">
    <property type="entry name" value="L,D-TRANSPEPTIDASE"/>
    <property type="match status" value="1"/>
</dbReference>
<dbReference type="Gene3D" id="3.10.20.800">
    <property type="match status" value="1"/>
</dbReference>
<dbReference type="UniPathway" id="UPA00219"/>
<dbReference type="EMBL" id="LHUR01000042">
    <property type="protein sequence ID" value="KOA18483.1"/>
    <property type="molecule type" value="Genomic_DNA"/>
</dbReference>
<dbReference type="SUPFAM" id="SSF141523">
    <property type="entry name" value="L,D-transpeptidase catalytic domain-like"/>
    <property type="match status" value="1"/>
</dbReference>
<dbReference type="GO" id="GO:0018104">
    <property type="term" value="P:peptidoglycan-protein cross-linking"/>
    <property type="evidence" value="ECO:0007669"/>
    <property type="project" value="TreeGrafter"/>
</dbReference>
<dbReference type="GO" id="GO:0005576">
    <property type="term" value="C:extracellular region"/>
    <property type="evidence" value="ECO:0007669"/>
    <property type="project" value="TreeGrafter"/>
</dbReference>
<dbReference type="PATRIC" id="fig|1121318.3.peg.3380"/>
<dbReference type="PROSITE" id="PS52029">
    <property type="entry name" value="LD_TPASE"/>
    <property type="match status" value="1"/>
</dbReference>
<dbReference type="GO" id="GO:0008360">
    <property type="term" value="P:regulation of cell shape"/>
    <property type="evidence" value="ECO:0007669"/>
    <property type="project" value="UniProtKB-UniRule"/>
</dbReference>
<dbReference type="GO" id="GO:0071555">
    <property type="term" value="P:cell wall organization"/>
    <property type="evidence" value="ECO:0007669"/>
    <property type="project" value="UniProtKB-UniRule"/>
</dbReference>
<dbReference type="RefSeq" id="WP_242846795.1">
    <property type="nucleotide sequence ID" value="NZ_LHUR01000042.1"/>
</dbReference>
<comment type="pathway">
    <text evidence="1 6">Cell wall biogenesis; peptidoglycan biosynthesis.</text>
</comment>
<evidence type="ECO:0000256" key="3">
    <source>
        <dbReference type="ARBA" id="ARBA00022960"/>
    </source>
</evidence>
<dbReference type="AlphaFoldDB" id="A0A0L6Z6N8"/>
<reference evidence="9" key="1">
    <citation type="submission" date="2015-08" db="EMBL/GenBank/DDBJ databases">
        <title>Genome sequence of the strict anaerobe Clostridium homopropionicum LuHBu1 (DSM 5847T).</title>
        <authorList>
            <person name="Poehlein A."/>
            <person name="Beck M."/>
            <person name="Schiel-Bengelsdorf B."/>
            <person name="Bengelsdorf F.R."/>
            <person name="Daniel R."/>
            <person name="Duerre P."/>
        </authorList>
    </citation>
    <scope>NUCLEOTIDE SEQUENCE [LARGE SCALE GENOMIC DNA]</scope>
    <source>
        <strain evidence="9">DSM 5847</strain>
    </source>
</reference>
<dbReference type="SUPFAM" id="SSF143985">
    <property type="entry name" value="L,D-transpeptidase pre-catalytic domain-like"/>
    <property type="match status" value="1"/>
</dbReference>
<dbReference type="GO" id="GO:0071972">
    <property type="term" value="F:peptidoglycan L,D-transpeptidase activity"/>
    <property type="evidence" value="ECO:0007669"/>
    <property type="project" value="TreeGrafter"/>
</dbReference>
<keyword evidence="2" id="KW-0808">Transferase</keyword>
<protein>
    <submittedName>
        <fullName evidence="8">Putative peptidoglycan binding domain protein</fullName>
    </submittedName>
</protein>
<keyword evidence="4 6" id="KW-0573">Peptidoglycan synthesis</keyword>
<evidence type="ECO:0000256" key="2">
    <source>
        <dbReference type="ARBA" id="ARBA00022679"/>
    </source>
</evidence>
<dbReference type="CDD" id="cd16913">
    <property type="entry name" value="YkuD_like"/>
    <property type="match status" value="1"/>
</dbReference>
<feature type="active site" description="Proton donor/acceptor" evidence="6">
    <location>
        <position position="383"/>
    </location>
</feature>
<dbReference type="PANTHER" id="PTHR30582:SF33">
    <property type="entry name" value="EXPORTED PROTEIN"/>
    <property type="match status" value="1"/>
</dbReference>
<dbReference type="STRING" id="36844.SAMN04488501_10195"/>
<gene>
    <name evidence="8" type="ORF">CLHOM_33850</name>
</gene>
<sequence length="428" mass="48386">MNHFYIGSKINSISVSGKNIEDAKGVIEAELQNYTLTLKERESKSEQIKASDVGLKLSSGEELNKLKDTQNPFKWVAVFFTEKDCKMNIGLSYDENLLKEKIDKLSCFSSDNVVEPKNPSFKYEDNNYVIISEVSGNKVDKDILYCYVVNSMLKGENEIDLESAGCYVKPKYNSDSKETIEVKDTLNKYVSSKITYTFGEKKETLDGSIINTWLKVDDNFQITFDEKKVMAYMDTLSKTYDTVGKTRKFVTSLGNTIYINGGDYGQSIDKDKEVRNLIKDIKEGRTITKEPEYSSKTAFPSNNGDIGTTYVEINLSKQQLWFYKDGSLIVEGDVVTGNISKNHSTRKGVFKLKYKARNAILRGADYATFVNYWMPFDGGIGIHDASWRKNFGGDIYRTDGSHGCVNSPYNVAHLIYDNIKPGTPIICY</sequence>
<feature type="active site" description="Nucleophile" evidence="6">
    <location>
        <position position="404"/>
    </location>
</feature>
<proteinExistence type="predicted"/>
<evidence type="ECO:0000256" key="1">
    <source>
        <dbReference type="ARBA" id="ARBA00004752"/>
    </source>
</evidence>
<dbReference type="InterPro" id="IPR050979">
    <property type="entry name" value="LD-transpeptidase"/>
</dbReference>